<protein>
    <submittedName>
        <fullName evidence="2">MarR family winged helix-turn-helix transcriptional regulator</fullName>
    </submittedName>
</protein>
<reference evidence="3" key="1">
    <citation type="journal article" date="2019" name="Int. J. Syst. Evol. Microbiol.">
        <title>The Global Catalogue of Microorganisms (GCM) 10K type strain sequencing project: providing services to taxonomists for standard genome sequencing and annotation.</title>
        <authorList>
            <consortium name="The Broad Institute Genomics Platform"/>
            <consortium name="The Broad Institute Genome Sequencing Center for Infectious Disease"/>
            <person name="Wu L."/>
            <person name="Ma J."/>
        </authorList>
    </citation>
    <scope>NUCLEOTIDE SEQUENCE [LARGE SCALE GENOMIC DNA]</scope>
    <source>
        <strain evidence="3">JCM 13008</strain>
    </source>
</reference>
<dbReference type="PANTHER" id="PTHR33164:SF57">
    <property type="entry name" value="MARR-FAMILY TRANSCRIPTIONAL REGULATOR"/>
    <property type="match status" value="1"/>
</dbReference>
<comment type="caution">
    <text evidence="2">The sequence shown here is derived from an EMBL/GenBank/DDBJ whole genome shotgun (WGS) entry which is preliminary data.</text>
</comment>
<dbReference type="InterPro" id="IPR036388">
    <property type="entry name" value="WH-like_DNA-bd_sf"/>
</dbReference>
<dbReference type="Gene3D" id="1.10.10.10">
    <property type="entry name" value="Winged helix-like DNA-binding domain superfamily/Winged helix DNA-binding domain"/>
    <property type="match status" value="1"/>
</dbReference>
<dbReference type="InterPro" id="IPR039422">
    <property type="entry name" value="MarR/SlyA-like"/>
</dbReference>
<dbReference type="RefSeq" id="WP_343990907.1">
    <property type="nucleotide sequence ID" value="NZ_BAAALG010000002.1"/>
</dbReference>
<dbReference type="SMART" id="SM00347">
    <property type="entry name" value="HTH_MARR"/>
    <property type="match status" value="1"/>
</dbReference>
<proteinExistence type="predicted"/>
<organism evidence="2 3">
    <name type="scientific">Nocardioides dubius</name>
    <dbReference type="NCBI Taxonomy" id="317019"/>
    <lineage>
        <taxon>Bacteria</taxon>
        <taxon>Bacillati</taxon>
        <taxon>Actinomycetota</taxon>
        <taxon>Actinomycetes</taxon>
        <taxon>Propionibacteriales</taxon>
        <taxon>Nocardioidaceae</taxon>
        <taxon>Nocardioides</taxon>
    </lineage>
</organism>
<dbReference type="Pfam" id="PF12802">
    <property type="entry name" value="MarR_2"/>
    <property type="match status" value="1"/>
</dbReference>
<accession>A0ABP4E4W4</accession>
<evidence type="ECO:0000259" key="1">
    <source>
        <dbReference type="SMART" id="SM00347"/>
    </source>
</evidence>
<dbReference type="InterPro" id="IPR036390">
    <property type="entry name" value="WH_DNA-bd_sf"/>
</dbReference>
<dbReference type="InterPro" id="IPR000835">
    <property type="entry name" value="HTH_MarR-typ"/>
</dbReference>
<evidence type="ECO:0000313" key="3">
    <source>
        <dbReference type="Proteomes" id="UP001501581"/>
    </source>
</evidence>
<feature type="domain" description="HTH marR-type" evidence="1">
    <location>
        <begin position="41"/>
        <end position="140"/>
    </location>
</feature>
<dbReference type="PANTHER" id="PTHR33164">
    <property type="entry name" value="TRANSCRIPTIONAL REGULATOR, MARR FAMILY"/>
    <property type="match status" value="1"/>
</dbReference>
<gene>
    <name evidence="2" type="ORF">GCM10009668_04460</name>
</gene>
<evidence type="ECO:0000313" key="2">
    <source>
        <dbReference type="EMBL" id="GAA1092543.1"/>
    </source>
</evidence>
<keyword evidence="3" id="KW-1185">Reference proteome</keyword>
<dbReference type="Proteomes" id="UP001501581">
    <property type="component" value="Unassembled WGS sequence"/>
</dbReference>
<dbReference type="SUPFAM" id="SSF46785">
    <property type="entry name" value="Winged helix' DNA-binding domain"/>
    <property type="match status" value="1"/>
</dbReference>
<sequence length="167" mass="18512">MREARHTYDGEVIKPSLTPDEADDALLEDVGIALSGLRRRTVSRRSDLTRNLILNIVAEDSGRITVGGVAAQMGVSQPVASRSVAGCIADGLLRRTASQEDGRRSILELTDAGEAERRRFALQQRDVFRQITAAWQPDERTAFARYLIRYSADARTWSENQQSGDAH</sequence>
<dbReference type="EMBL" id="BAAALG010000002">
    <property type="protein sequence ID" value="GAA1092543.1"/>
    <property type="molecule type" value="Genomic_DNA"/>
</dbReference>
<name>A0ABP4E4W4_9ACTN</name>